<dbReference type="InterPro" id="IPR036188">
    <property type="entry name" value="FAD/NAD-bd_sf"/>
</dbReference>
<dbReference type="Proteomes" id="UP000186002">
    <property type="component" value="Unassembled WGS sequence"/>
</dbReference>
<dbReference type="Pfam" id="PF01266">
    <property type="entry name" value="DAO"/>
    <property type="match status" value="1"/>
</dbReference>
<dbReference type="GO" id="GO:0016491">
    <property type="term" value="F:oxidoreductase activity"/>
    <property type="evidence" value="ECO:0007669"/>
    <property type="project" value="UniProtKB-KW"/>
</dbReference>
<keyword evidence="2" id="KW-0472">Membrane</keyword>
<evidence type="ECO:0000256" key="1">
    <source>
        <dbReference type="ARBA" id="ARBA00023002"/>
    </source>
</evidence>
<evidence type="ECO:0000256" key="2">
    <source>
        <dbReference type="SAM" id="Phobius"/>
    </source>
</evidence>
<accession>A0A1M7G8E2</accession>
<dbReference type="SUPFAM" id="SSF54373">
    <property type="entry name" value="FAD-linked reductases, C-terminal domain"/>
    <property type="match status" value="1"/>
</dbReference>
<keyword evidence="2" id="KW-1133">Transmembrane helix</keyword>
<proteinExistence type="predicted"/>
<gene>
    <name evidence="4" type="ORF">SAMN05444272_1840</name>
</gene>
<dbReference type="PANTHER" id="PTHR13847:SF289">
    <property type="entry name" value="GLYCINE OXIDASE"/>
    <property type="match status" value="1"/>
</dbReference>
<evidence type="ECO:0000313" key="5">
    <source>
        <dbReference type="Proteomes" id="UP000186002"/>
    </source>
</evidence>
<sequence>MNQGVDLQQVDVIVLGAGIIGVATAVHLRLRGLEVALIDRRQPGEETSMGPAGIIARNGFCPEPVPTDPAILLDIALKQSTALTYDLGTLIKLLPWLRSYVRHSGPQGALAYARAMSPLRAAAIAEHHALAPKANADRFYRKNGWLQIYRSKQSFMTGERERHFARIYGIDYRECEASDLASIEPGLRSEGLSGVYWPESESVSNPAAVTDALWRYFIQQGGIFLNGDAMRLTRRRNAWWMPAMRKDVSAPAVVVALGPWSADLSARLGESFPLAVSRGYHLQFRPSSGASLSRPVMDMDHGYVLSPVERGIRLTTGTEIAWRDSPPNPVQLASASRRASDIFALGQPVPAEPWMGSRPYLPDSLPVLGASAKFPGLWYNFGHGNSGFTFGPVCGRMIADLITTGQTFADTLPFSPLRFVSWK</sequence>
<organism evidence="4 5">
    <name type="scientific">Roseibium suaedae</name>
    <dbReference type="NCBI Taxonomy" id="735517"/>
    <lineage>
        <taxon>Bacteria</taxon>
        <taxon>Pseudomonadati</taxon>
        <taxon>Pseudomonadota</taxon>
        <taxon>Alphaproteobacteria</taxon>
        <taxon>Hyphomicrobiales</taxon>
        <taxon>Stappiaceae</taxon>
        <taxon>Roseibium</taxon>
    </lineage>
</organism>
<protein>
    <submittedName>
        <fullName evidence="4">D-amino-acid dehydrogenase</fullName>
    </submittedName>
</protein>
<dbReference type="Gene3D" id="3.30.9.10">
    <property type="entry name" value="D-Amino Acid Oxidase, subunit A, domain 2"/>
    <property type="match status" value="1"/>
</dbReference>
<dbReference type="PANTHER" id="PTHR13847">
    <property type="entry name" value="SARCOSINE DEHYDROGENASE-RELATED"/>
    <property type="match status" value="1"/>
</dbReference>
<dbReference type="GO" id="GO:0005737">
    <property type="term" value="C:cytoplasm"/>
    <property type="evidence" value="ECO:0007669"/>
    <property type="project" value="TreeGrafter"/>
</dbReference>
<dbReference type="InterPro" id="IPR006076">
    <property type="entry name" value="FAD-dep_OxRdtase"/>
</dbReference>
<keyword evidence="1" id="KW-0560">Oxidoreductase</keyword>
<evidence type="ECO:0000259" key="3">
    <source>
        <dbReference type="Pfam" id="PF01266"/>
    </source>
</evidence>
<dbReference type="AlphaFoldDB" id="A0A1M7G8E2"/>
<feature type="transmembrane region" description="Helical" evidence="2">
    <location>
        <begin position="12"/>
        <end position="30"/>
    </location>
</feature>
<keyword evidence="2" id="KW-0812">Transmembrane</keyword>
<dbReference type="STRING" id="735517.SAMN05444272_1840"/>
<name>A0A1M7G8E2_9HYPH</name>
<dbReference type="SUPFAM" id="SSF51905">
    <property type="entry name" value="FAD/NAD(P)-binding domain"/>
    <property type="match status" value="1"/>
</dbReference>
<feature type="domain" description="FAD dependent oxidoreductase" evidence="3">
    <location>
        <begin position="11"/>
        <end position="401"/>
    </location>
</feature>
<evidence type="ECO:0000313" key="4">
    <source>
        <dbReference type="EMBL" id="SHM12553.1"/>
    </source>
</evidence>
<reference evidence="4 5" key="1">
    <citation type="submission" date="2016-11" db="EMBL/GenBank/DDBJ databases">
        <authorList>
            <person name="Jaros S."/>
            <person name="Januszkiewicz K."/>
            <person name="Wedrychowicz H."/>
        </authorList>
    </citation>
    <scope>NUCLEOTIDE SEQUENCE [LARGE SCALE GENOMIC DNA]</scope>
    <source>
        <strain evidence="4 5">DSM 22153</strain>
    </source>
</reference>
<dbReference type="EMBL" id="FRBW01000002">
    <property type="protein sequence ID" value="SHM12553.1"/>
    <property type="molecule type" value="Genomic_DNA"/>
</dbReference>
<dbReference type="Gene3D" id="3.50.50.60">
    <property type="entry name" value="FAD/NAD(P)-binding domain"/>
    <property type="match status" value="2"/>
</dbReference>
<keyword evidence="5" id="KW-1185">Reference proteome</keyword>